<gene>
    <name evidence="1" type="ORF">PSTT_07169</name>
</gene>
<organism evidence="1 2">
    <name type="scientific">Puccinia striiformis</name>
    <dbReference type="NCBI Taxonomy" id="27350"/>
    <lineage>
        <taxon>Eukaryota</taxon>
        <taxon>Fungi</taxon>
        <taxon>Dikarya</taxon>
        <taxon>Basidiomycota</taxon>
        <taxon>Pucciniomycotina</taxon>
        <taxon>Pucciniomycetes</taxon>
        <taxon>Pucciniales</taxon>
        <taxon>Pucciniaceae</taxon>
        <taxon>Puccinia</taxon>
    </lineage>
</organism>
<sequence length="446" mass="51546">MANILDLPFEVLDIIFEYLFCIEPQVELLPKHTRIIAAKLRLVCRNWADWLFENHLYKKIDIRGDTAYRKIELIDHLTNRSTSLAQTQCHYLKTTDLRPYPPIEPEEDTACPDFSVPSLRRADFRHPWWIWPKPDELWKRTHDKNEEPVKSAFEVFGALVEHFSDSILRLRIDFGDFLLLPIGTIEAIGRIRNLRTLQIYYFAIVWGRWRPGPFEPPMDKSMCSSISGIHKINRFDLMELYSSGIFLSRTIGSGSSLNNHQPVGITQLVIHFPTCGLPPPLDRMANLVSGFKHTIKSLEIHSKREGDAPMMVHIFGILRETLEGLFVDDSVILSHIFDFKFPKLRVFSMDMSTSRTCIADLFAQNLFSHAPIETISIDGNFYNEGGAHFNADLFANMPTLRRLVFTYCRKGYLPPEPLQVICKQHGIEWTTFSGTREDQKSMLMKL</sequence>
<evidence type="ECO:0000313" key="2">
    <source>
        <dbReference type="Proteomes" id="UP000239156"/>
    </source>
</evidence>
<proteinExistence type="predicted"/>
<protein>
    <submittedName>
        <fullName evidence="1">Uncharacterized protein</fullName>
    </submittedName>
</protein>
<comment type="caution">
    <text evidence="1">The sequence shown here is derived from an EMBL/GenBank/DDBJ whole genome shotgun (WGS) entry which is preliminary data.</text>
</comment>
<dbReference type="Proteomes" id="UP000239156">
    <property type="component" value="Unassembled WGS sequence"/>
</dbReference>
<name>A0A2S4VHA5_9BASI</name>
<evidence type="ECO:0000313" key="1">
    <source>
        <dbReference type="EMBL" id="POW08913.1"/>
    </source>
</evidence>
<keyword evidence="2" id="KW-1185">Reference proteome</keyword>
<dbReference type="VEuPathDB" id="FungiDB:PSHT_01778"/>
<accession>A0A2S4VHA5</accession>
<dbReference type="AlphaFoldDB" id="A0A2S4VHA5"/>
<dbReference type="VEuPathDB" id="FungiDB:PSTT_07169"/>
<dbReference type="SUPFAM" id="SSF52047">
    <property type="entry name" value="RNI-like"/>
    <property type="match status" value="1"/>
</dbReference>
<dbReference type="EMBL" id="PKSL01000060">
    <property type="protein sequence ID" value="POW08913.1"/>
    <property type="molecule type" value="Genomic_DNA"/>
</dbReference>
<reference evidence="1" key="1">
    <citation type="submission" date="2017-12" db="EMBL/GenBank/DDBJ databases">
        <title>Gene loss provides genomic basis for host adaptation in cereal stripe rust fungi.</title>
        <authorList>
            <person name="Xia C."/>
        </authorList>
    </citation>
    <scope>NUCLEOTIDE SEQUENCE [LARGE SCALE GENOMIC DNA]</scope>
    <source>
        <strain evidence="1">93-210</strain>
    </source>
</reference>